<dbReference type="GO" id="GO:0005737">
    <property type="term" value="C:cytoplasm"/>
    <property type="evidence" value="ECO:0007669"/>
    <property type="project" value="UniProtKB-SubCell"/>
</dbReference>
<evidence type="ECO:0000256" key="7">
    <source>
        <dbReference type="ARBA" id="ARBA00023159"/>
    </source>
</evidence>
<keyword evidence="8" id="KW-0804">Transcription</keyword>
<keyword evidence="7" id="KW-0010">Activator</keyword>
<evidence type="ECO:0000256" key="1">
    <source>
        <dbReference type="ARBA" id="ARBA00004496"/>
    </source>
</evidence>
<proteinExistence type="predicted"/>
<evidence type="ECO:0000259" key="10">
    <source>
        <dbReference type="PROSITE" id="PS50110"/>
    </source>
</evidence>
<dbReference type="Proteomes" id="UP000501868">
    <property type="component" value="Chromosome"/>
</dbReference>
<dbReference type="Pfam" id="PF20714">
    <property type="entry name" value="HTH_64"/>
    <property type="match status" value="1"/>
</dbReference>
<dbReference type="Gene3D" id="3.40.50.2300">
    <property type="match status" value="1"/>
</dbReference>
<evidence type="ECO:0000256" key="6">
    <source>
        <dbReference type="ARBA" id="ARBA00023125"/>
    </source>
</evidence>
<sequence>MKQNPDIEVLIVEDDLRIAEIQKRFIEQIAGFQTVGIAASYQEAKTYIDLLQPDLLLLDVYFPDMNGIDLLKETKQQNKQMDVIMITATKEIHKVQEAISIGVFDYIIKPVIFERFKQSLLRYQEFHTKLVELRNENLHVTQQQVDKLLRKEIDRSLNEKAYLPKGIDPLTLEKVLDVLSKVDFGLTAEFVAKEIGVSRTTARRYLEHLMSEEKIAADLAYGTVGRPERVYLVRSGVK</sequence>
<dbReference type="GO" id="GO:0003677">
    <property type="term" value="F:DNA binding"/>
    <property type="evidence" value="ECO:0007669"/>
    <property type="project" value="UniProtKB-KW"/>
</dbReference>
<evidence type="ECO:0000256" key="5">
    <source>
        <dbReference type="ARBA" id="ARBA00023015"/>
    </source>
</evidence>
<evidence type="ECO:0000313" key="12">
    <source>
        <dbReference type="Proteomes" id="UP000501868"/>
    </source>
</evidence>
<dbReference type="InterPro" id="IPR048714">
    <property type="entry name" value="DpiA-like_HTH"/>
</dbReference>
<dbReference type="Pfam" id="PF00072">
    <property type="entry name" value="Response_reg"/>
    <property type="match status" value="1"/>
</dbReference>
<dbReference type="SUPFAM" id="SSF52172">
    <property type="entry name" value="CheY-like"/>
    <property type="match status" value="1"/>
</dbReference>
<reference evidence="11 12" key="2">
    <citation type="submission" date="2020-04" db="EMBL/GenBank/DDBJ databases">
        <authorList>
            <person name="Fomenkov A."/>
            <person name="Anton B.P."/>
            <person name="Roberts R.J."/>
        </authorList>
    </citation>
    <scope>NUCLEOTIDE SEQUENCE [LARGE SCALE GENOMIC DNA]</scope>
    <source>
        <strain evidence="11 12">S2</strain>
    </source>
</reference>
<protein>
    <submittedName>
        <fullName evidence="11">Response regulator</fullName>
    </submittedName>
</protein>
<keyword evidence="3 9" id="KW-0597">Phosphoprotein</keyword>
<dbReference type="PANTHER" id="PTHR45526:SF1">
    <property type="entry name" value="TRANSCRIPTIONAL REGULATORY PROTEIN DCUR-RELATED"/>
    <property type="match status" value="1"/>
</dbReference>
<keyword evidence="6" id="KW-0238">DNA-binding</keyword>
<reference evidence="11 12" key="1">
    <citation type="submission" date="2020-04" db="EMBL/GenBank/DDBJ databases">
        <title>Genome-Wide Identification of 5-Methylcytosine Sites in Bacterial Genomes By High-Throughput Sequencing of MspJI Restriction Fragments.</title>
        <authorList>
            <person name="Wu V."/>
        </authorList>
    </citation>
    <scope>NUCLEOTIDE SEQUENCE [LARGE SCALE GENOMIC DNA]</scope>
    <source>
        <strain evidence="11 12">S2</strain>
    </source>
</reference>
<dbReference type="PROSITE" id="PS50110">
    <property type="entry name" value="RESPONSE_REGULATORY"/>
    <property type="match status" value="1"/>
</dbReference>
<comment type="subcellular location">
    <subcellularLocation>
        <location evidence="1">Cytoplasm</location>
    </subcellularLocation>
</comment>
<dbReference type="InterPro" id="IPR001789">
    <property type="entry name" value="Sig_transdc_resp-reg_receiver"/>
</dbReference>
<keyword evidence="4" id="KW-0902">Two-component regulatory system</keyword>
<dbReference type="InterPro" id="IPR011006">
    <property type="entry name" value="CheY-like_superfamily"/>
</dbReference>
<gene>
    <name evidence="11" type="ORF">HFZ78_15695</name>
</gene>
<evidence type="ECO:0000313" key="11">
    <source>
        <dbReference type="EMBL" id="QIZ07995.1"/>
    </source>
</evidence>
<dbReference type="GO" id="GO:0003700">
    <property type="term" value="F:DNA-binding transcription factor activity"/>
    <property type="evidence" value="ECO:0007669"/>
    <property type="project" value="InterPro"/>
</dbReference>
<accession>A0A6H1P3F8</accession>
<organism evidence="11 12">
    <name type="scientific">Priestia megaterium</name>
    <name type="common">Bacillus megaterium</name>
    <dbReference type="NCBI Taxonomy" id="1404"/>
    <lineage>
        <taxon>Bacteria</taxon>
        <taxon>Bacillati</taxon>
        <taxon>Bacillota</taxon>
        <taxon>Bacilli</taxon>
        <taxon>Bacillales</taxon>
        <taxon>Bacillaceae</taxon>
        <taxon>Priestia</taxon>
    </lineage>
</organism>
<dbReference type="AlphaFoldDB" id="A0A6H1P3F8"/>
<evidence type="ECO:0000256" key="9">
    <source>
        <dbReference type="PROSITE-ProRule" id="PRU00169"/>
    </source>
</evidence>
<dbReference type="InterPro" id="IPR024187">
    <property type="entry name" value="Sig_transdc_resp-reg_cit/mal"/>
</dbReference>
<feature type="modified residue" description="4-aspartylphosphate" evidence="9">
    <location>
        <position position="59"/>
    </location>
</feature>
<dbReference type="EMBL" id="CP051128">
    <property type="protein sequence ID" value="QIZ07995.1"/>
    <property type="molecule type" value="Genomic_DNA"/>
</dbReference>
<feature type="domain" description="Response regulatory" evidence="10">
    <location>
        <begin position="8"/>
        <end position="124"/>
    </location>
</feature>
<evidence type="ECO:0000256" key="4">
    <source>
        <dbReference type="ARBA" id="ARBA00023012"/>
    </source>
</evidence>
<dbReference type="PANTHER" id="PTHR45526">
    <property type="entry name" value="TRANSCRIPTIONAL REGULATORY PROTEIN DPIA"/>
    <property type="match status" value="1"/>
</dbReference>
<name>A0A6H1P3F8_PRIMG</name>
<dbReference type="InterPro" id="IPR051271">
    <property type="entry name" value="2C-system_Tx_regulators"/>
</dbReference>
<evidence type="ECO:0000256" key="2">
    <source>
        <dbReference type="ARBA" id="ARBA00022490"/>
    </source>
</evidence>
<dbReference type="SMART" id="SM00448">
    <property type="entry name" value="REC"/>
    <property type="match status" value="1"/>
</dbReference>
<dbReference type="PIRSF" id="PIRSF006171">
    <property type="entry name" value="RR_citrat_malat"/>
    <property type="match status" value="1"/>
</dbReference>
<evidence type="ECO:0000256" key="8">
    <source>
        <dbReference type="ARBA" id="ARBA00023163"/>
    </source>
</evidence>
<keyword evidence="5" id="KW-0805">Transcription regulation</keyword>
<keyword evidence="2" id="KW-0963">Cytoplasm</keyword>
<evidence type="ECO:0000256" key="3">
    <source>
        <dbReference type="ARBA" id="ARBA00022553"/>
    </source>
</evidence>
<dbReference type="GO" id="GO:0000156">
    <property type="term" value="F:phosphorelay response regulator activity"/>
    <property type="evidence" value="ECO:0007669"/>
    <property type="project" value="TreeGrafter"/>
</dbReference>